<dbReference type="AlphaFoldDB" id="A0A1H8ZH38"/>
<dbReference type="Pfam" id="PF00126">
    <property type="entry name" value="HTH_1"/>
    <property type="match status" value="1"/>
</dbReference>
<keyword evidence="2" id="KW-0805">Transcription regulation</keyword>
<dbReference type="InterPro" id="IPR005119">
    <property type="entry name" value="LysR_subst-bd"/>
</dbReference>
<evidence type="ECO:0000313" key="7">
    <source>
        <dbReference type="Proteomes" id="UP000198634"/>
    </source>
</evidence>
<dbReference type="Proteomes" id="UP000198634">
    <property type="component" value="Unassembled WGS sequence"/>
</dbReference>
<evidence type="ECO:0000256" key="2">
    <source>
        <dbReference type="ARBA" id="ARBA00023015"/>
    </source>
</evidence>
<dbReference type="GO" id="GO:0043565">
    <property type="term" value="F:sequence-specific DNA binding"/>
    <property type="evidence" value="ECO:0007669"/>
    <property type="project" value="TreeGrafter"/>
</dbReference>
<dbReference type="PROSITE" id="PS50931">
    <property type="entry name" value="HTH_LYSR"/>
    <property type="match status" value="1"/>
</dbReference>
<dbReference type="InterPro" id="IPR058163">
    <property type="entry name" value="LysR-type_TF_proteobact-type"/>
</dbReference>
<evidence type="ECO:0000259" key="5">
    <source>
        <dbReference type="PROSITE" id="PS50931"/>
    </source>
</evidence>
<dbReference type="SUPFAM" id="SSF53850">
    <property type="entry name" value="Periplasmic binding protein-like II"/>
    <property type="match status" value="1"/>
</dbReference>
<dbReference type="Gene3D" id="1.10.10.10">
    <property type="entry name" value="Winged helix-like DNA-binding domain superfamily/Winged helix DNA-binding domain"/>
    <property type="match status" value="1"/>
</dbReference>
<sequence>MKNWDDFRHLVAVHKTGSMTKAADLLGTNPATVSRRLARLSSTLGVDLFLKTPGGWSPNVAILDLLDSVTAFENELEKMLNTPLTTGVPLKGAITIGCPPFLAHRVLFTGLGDFQRIAPDISLTFNRTIFQDSLGDNDLFITLARPEQGRLVVSPLGHYKTGYYAYPDSPLDQGWIGLSAIYDQRGTSPSELPKMSAAPRVRLDTFDAVHEVMRSTRLPGILPRLEADADPDLAPCFPDVPASEFTFYLCFHETRRTDAVLQCVVQWVKDRFHGLQEQL</sequence>
<organism evidence="6 7">
    <name type="scientific">Thalassovita taeanensis</name>
    <dbReference type="NCBI Taxonomy" id="657014"/>
    <lineage>
        <taxon>Bacteria</taxon>
        <taxon>Pseudomonadati</taxon>
        <taxon>Pseudomonadota</taxon>
        <taxon>Alphaproteobacteria</taxon>
        <taxon>Rhodobacterales</taxon>
        <taxon>Roseobacteraceae</taxon>
        <taxon>Thalassovita</taxon>
    </lineage>
</organism>
<keyword evidence="3 6" id="KW-0238">DNA-binding</keyword>
<evidence type="ECO:0000256" key="4">
    <source>
        <dbReference type="ARBA" id="ARBA00023163"/>
    </source>
</evidence>
<dbReference type="PANTHER" id="PTHR30537:SF3">
    <property type="entry name" value="TRANSCRIPTIONAL REGULATORY PROTEIN"/>
    <property type="match status" value="1"/>
</dbReference>
<evidence type="ECO:0000313" key="6">
    <source>
        <dbReference type="EMBL" id="SEP63671.1"/>
    </source>
</evidence>
<accession>A0A1H8ZH38</accession>
<keyword evidence="4" id="KW-0804">Transcription</keyword>
<evidence type="ECO:0000256" key="3">
    <source>
        <dbReference type="ARBA" id="ARBA00023125"/>
    </source>
</evidence>
<feature type="domain" description="HTH lysR-type" evidence="5">
    <location>
        <begin position="1"/>
        <end position="59"/>
    </location>
</feature>
<protein>
    <submittedName>
        <fullName evidence="6">DNA-binding transcriptional regulator, LysR family</fullName>
    </submittedName>
</protein>
<name>A0A1H8ZH38_9RHOB</name>
<dbReference type="STRING" id="657014.SAMN04488092_101444"/>
<evidence type="ECO:0000256" key="1">
    <source>
        <dbReference type="ARBA" id="ARBA00009437"/>
    </source>
</evidence>
<dbReference type="InterPro" id="IPR000847">
    <property type="entry name" value="LysR_HTH_N"/>
</dbReference>
<dbReference type="Gene3D" id="3.40.190.10">
    <property type="entry name" value="Periplasmic binding protein-like II"/>
    <property type="match status" value="1"/>
</dbReference>
<dbReference type="InterPro" id="IPR036390">
    <property type="entry name" value="WH_DNA-bd_sf"/>
</dbReference>
<dbReference type="RefSeq" id="WP_090267883.1">
    <property type="nucleotide sequence ID" value="NZ_FOEP01000001.1"/>
</dbReference>
<dbReference type="EMBL" id="FOEP01000001">
    <property type="protein sequence ID" value="SEP63671.1"/>
    <property type="molecule type" value="Genomic_DNA"/>
</dbReference>
<dbReference type="Pfam" id="PF03466">
    <property type="entry name" value="LysR_substrate"/>
    <property type="match status" value="1"/>
</dbReference>
<dbReference type="OrthoDB" id="7768317at2"/>
<dbReference type="GO" id="GO:0003700">
    <property type="term" value="F:DNA-binding transcription factor activity"/>
    <property type="evidence" value="ECO:0007669"/>
    <property type="project" value="InterPro"/>
</dbReference>
<gene>
    <name evidence="6" type="ORF">SAMN04488092_101444</name>
</gene>
<dbReference type="PANTHER" id="PTHR30537">
    <property type="entry name" value="HTH-TYPE TRANSCRIPTIONAL REGULATOR"/>
    <property type="match status" value="1"/>
</dbReference>
<dbReference type="InterPro" id="IPR036388">
    <property type="entry name" value="WH-like_DNA-bd_sf"/>
</dbReference>
<comment type="similarity">
    <text evidence="1">Belongs to the LysR transcriptional regulatory family.</text>
</comment>
<reference evidence="6 7" key="1">
    <citation type="submission" date="2016-10" db="EMBL/GenBank/DDBJ databases">
        <authorList>
            <person name="de Groot N.N."/>
        </authorList>
    </citation>
    <scope>NUCLEOTIDE SEQUENCE [LARGE SCALE GENOMIC DNA]</scope>
    <source>
        <strain evidence="6 7">DSM 22007</strain>
    </source>
</reference>
<keyword evidence="7" id="KW-1185">Reference proteome</keyword>
<dbReference type="SUPFAM" id="SSF46785">
    <property type="entry name" value="Winged helix' DNA-binding domain"/>
    <property type="match status" value="1"/>
</dbReference>
<proteinExistence type="inferred from homology"/>
<dbReference type="GO" id="GO:0006351">
    <property type="term" value="P:DNA-templated transcription"/>
    <property type="evidence" value="ECO:0007669"/>
    <property type="project" value="TreeGrafter"/>
</dbReference>